<organism evidence="3 4">
    <name type="scientific">Parascaris univalens</name>
    <name type="common">Nematode worm</name>
    <dbReference type="NCBI Taxonomy" id="6257"/>
    <lineage>
        <taxon>Eukaryota</taxon>
        <taxon>Metazoa</taxon>
        <taxon>Ecdysozoa</taxon>
        <taxon>Nematoda</taxon>
        <taxon>Chromadorea</taxon>
        <taxon>Rhabditida</taxon>
        <taxon>Spirurina</taxon>
        <taxon>Ascaridomorpha</taxon>
        <taxon>Ascaridoidea</taxon>
        <taxon>Ascarididae</taxon>
        <taxon>Parascaris</taxon>
    </lineage>
</organism>
<evidence type="ECO:0000256" key="2">
    <source>
        <dbReference type="SAM" id="Phobius"/>
    </source>
</evidence>
<dbReference type="Proteomes" id="UP000887569">
    <property type="component" value="Unplaced"/>
</dbReference>
<keyword evidence="3" id="KW-1185">Reference proteome</keyword>
<keyword evidence="2" id="KW-0812">Transmembrane</keyword>
<feature type="transmembrane region" description="Helical" evidence="2">
    <location>
        <begin position="15"/>
        <end position="38"/>
    </location>
</feature>
<evidence type="ECO:0000313" key="3">
    <source>
        <dbReference type="Proteomes" id="UP000887569"/>
    </source>
</evidence>
<feature type="region of interest" description="Disordered" evidence="1">
    <location>
        <begin position="104"/>
        <end position="147"/>
    </location>
</feature>
<evidence type="ECO:0000313" key="4">
    <source>
        <dbReference type="WBParaSite" id="PgB04_g184_t01"/>
    </source>
</evidence>
<feature type="compositionally biased region" description="Polar residues" evidence="1">
    <location>
        <begin position="112"/>
        <end position="132"/>
    </location>
</feature>
<reference evidence="4" key="1">
    <citation type="submission" date="2022-11" db="UniProtKB">
        <authorList>
            <consortium name="WormBaseParasite"/>
        </authorList>
    </citation>
    <scope>IDENTIFICATION</scope>
</reference>
<dbReference type="AlphaFoldDB" id="A0A914ZJM8"/>
<name>A0A914ZJM8_PARUN</name>
<evidence type="ECO:0000256" key="1">
    <source>
        <dbReference type="SAM" id="MobiDB-lite"/>
    </source>
</evidence>
<dbReference type="WBParaSite" id="PgB04_g184_t01">
    <property type="protein sequence ID" value="PgB04_g184_t01"/>
    <property type="gene ID" value="PgB04_g184"/>
</dbReference>
<keyword evidence="2" id="KW-0472">Membrane</keyword>
<protein>
    <submittedName>
        <fullName evidence="4">Uncharacterized protein</fullName>
    </submittedName>
</protein>
<sequence>MRPCRRNSHDDGAEWSGFTVLVMLYGVVIVIAFIYIAIRVHIRLKERGEEGLPIVGDLLNVLCGIRDTSNEVISTGTTFNSKENISQMPNAQILMNDAEPFFPQEERPRRIITNSAEMDSSSSDTAGEQETAPSGEKSDPSEQATQS</sequence>
<keyword evidence="2" id="KW-1133">Transmembrane helix</keyword>
<proteinExistence type="predicted"/>
<accession>A0A914ZJM8</accession>